<protein>
    <submittedName>
        <fullName evidence="1">Uncharacterized protein</fullName>
    </submittedName>
</protein>
<evidence type="ECO:0000313" key="1">
    <source>
        <dbReference type="EMBL" id="KAG5610577.1"/>
    </source>
</evidence>
<evidence type="ECO:0000313" key="2">
    <source>
        <dbReference type="Proteomes" id="UP000824120"/>
    </source>
</evidence>
<proteinExistence type="predicted"/>
<comment type="caution">
    <text evidence="1">The sequence shown here is derived from an EMBL/GenBank/DDBJ whole genome shotgun (WGS) entry which is preliminary data.</text>
</comment>
<sequence>MECAACLAGISATLRVHTCITKKMQYLTKEKICEIYGDLGIQEAIITCYECKNVDVHQYCVLVYWEDAPVDWCCE</sequence>
<organism evidence="1 2">
    <name type="scientific">Solanum commersonii</name>
    <name type="common">Commerson's wild potato</name>
    <name type="synonym">Commerson's nightshade</name>
    <dbReference type="NCBI Taxonomy" id="4109"/>
    <lineage>
        <taxon>Eukaryota</taxon>
        <taxon>Viridiplantae</taxon>
        <taxon>Streptophyta</taxon>
        <taxon>Embryophyta</taxon>
        <taxon>Tracheophyta</taxon>
        <taxon>Spermatophyta</taxon>
        <taxon>Magnoliopsida</taxon>
        <taxon>eudicotyledons</taxon>
        <taxon>Gunneridae</taxon>
        <taxon>Pentapetalae</taxon>
        <taxon>asterids</taxon>
        <taxon>lamiids</taxon>
        <taxon>Solanales</taxon>
        <taxon>Solanaceae</taxon>
        <taxon>Solanoideae</taxon>
        <taxon>Solaneae</taxon>
        <taxon>Solanum</taxon>
    </lineage>
</organism>
<reference evidence="1 2" key="1">
    <citation type="submission" date="2020-09" db="EMBL/GenBank/DDBJ databases">
        <title>De no assembly of potato wild relative species, Solanum commersonii.</title>
        <authorList>
            <person name="Cho K."/>
        </authorList>
    </citation>
    <scope>NUCLEOTIDE SEQUENCE [LARGE SCALE GENOMIC DNA]</scope>
    <source>
        <strain evidence="1">LZ3.2</strain>
        <tissue evidence="1">Leaf</tissue>
    </source>
</reference>
<dbReference type="AlphaFoldDB" id="A0A9J5ZCJ4"/>
<name>A0A9J5ZCJ4_SOLCO</name>
<gene>
    <name evidence="1" type="ORF">H5410_021858</name>
</gene>
<dbReference type="Proteomes" id="UP000824120">
    <property type="component" value="Chromosome 4"/>
</dbReference>
<keyword evidence="2" id="KW-1185">Reference proteome</keyword>
<dbReference type="EMBL" id="JACXVP010000004">
    <property type="protein sequence ID" value="KAG5610577.1"/>
    <property type="molecule type" value="Genomic_DNA"/>
</dbReference>
<dbReference type="OrthoDB" id="1305340at2759"/>
<accession>A0A9J5ZCJ4</accession>